<gene>
    <name evidence="3" type="ORF">UFOPK2761_01759</name>
</gene>
<evidence type="ECO:0000313" key="3">
    <source>
        <dbReference type="EMBL" id="CAB4747528.1"/>
    </source>
</evidence>
<sequence length="630" mass="64202">MAAALVVGVGLAPGPAGFPGGPSTAYAAEARLPGELSTTQVERRTVLVPVPDGVVLRRLVGTVGVAAVEPGVPTPTGAGRLQVLVGDRVAATLPAQPRQVLRTVVRRSDLDRAGRLPVTLQWAGGCAPPGVAATLTDLRLLHGGAERPPSTERDFLGYAVSRVDVVVPGSARDDLLEAGLQVVALLSRRYGEDVPVAMATADAVLPRVGAGQRVVRLEPGGSLSRGIEQRFGLWTLALRGPGPELVEVVRAAVREPGAARGPGGGAGGGSRTLDELGAPAATLAGWGTTVLEVPLPRDLLDGPGADLDVRLVGSRTAVAGGATARVDVRVDGTLLASRDLAADGDSTLDLPVRVPADRVGPGSTLEISLTAAPAGGCAEAASTLPVSVELDGARSTVTPVAPDEPDATPRAGLDRFPAALNGRLPVAVATDGRSRVTETLRAARLVAALQRLAGLPLAVELVDADDLLADDRPGLLVGADGQDTLAVQAPVALEAGGGLDALPLDEPFAALQAVRHRDRDLLLLGAWAPREAQADAGPLVDRLLDQVNDRGAAAWTGGALVLPGSGEPITTDPAPPSDPTSEPERENAYAPYLVAAAVVLGLLLVTQVVAMVRRERRRRASAEPSTGKAG</sequence>
<name>A0A6J6TK80_9ZZZZ</name>
<feature type="transmembrane region" description="Helical" evidence="2">
    <location>
        <begin position="589"/>
        <end position="612"/>
    </location>
</feature>
<keyword evidence="2" id="KW-0472">Membrane</keyword>
<dbReference type="EMBL" id="CAEZYQ010000012">
    <property type="protein sequence ID" value="CAB4747528.1"/>
    <property type="molecule type" value="Genomic_DNA"/>
</dbReference>
<keyword evidence="2" id="KW-0812">Transmembrane</keyword>
<proteinExistence type="predicted"/>
<dbReference type="AlphaFoldDB" id="A0A6J6TK80"/>
<evidence type="ECO:0000256" key="2">
    <source>
        <dbReference type="SAM" id="Phobius"/>
    </source>
</evidence>
<protein>
    <submittedName>
        <fullName evidence="3">Unannotated protein</fullName>
    </submittedName>
</protein>
<keyword evidence="2" id="KW-1133">Transmembrane helix</keyword>
<reference evidence="3" key="1">
    <citation type="submission" date="2020-05" db="EMBL/GenBank/DDBJ databases">
        <authorList>
            <person name="Chiriac C."/>
            <person name="Salcher M."/>
            <person name="Ghai R."/>
            <person name="Kavagutti S V."/>
        </authorList>
    </citation>
    <scope>NUCLEOTIDE SEQUENCE</scope>
</reference>
<feature type="region of interest" description="Disordered" evidence="1">
    <location>
        <begin position="561"/>
        <end position="585"/>
    </location>
</feature>
<accession>A0A6J6TK80</accession>
<evidence type="ECO:0000256" key="1">
    <source>
        <dbReference type="SAM" id="MobiDB-lite"/>
    </source>
</evidence>
<dbReference type="Gene3D" id="2.60.120.260">
    <property type="entry name" value="Galactose-binding domain-like"/>
    <property type="match status" value="1"/>
</dbReference>
<organism evidence="3">
    <name type="scientific">freshwater metagenome</name>
    <dbReference type="NCBI Taxonomy" id="449393"/>
    <lineage>
        <taxon>unclassified sequences</taxon>
        <taxon>metagenomes</taxon>
        <taxon>ecological metagenomes</taxon>
    </lineage>
</organism>